<reference evidence="1" key="1">
    <citation type="submission" date="2020-04" db="EMBL/GenBank/DDBJ databases">
        <authorList>
            <person name="Alioto T."/>
            <person name="Alioto T."/>
            <person name="Gomez Garrido J."/>
        </authorList>
    </citation>
    <scope>NUCLEOTIDE SEQUENCE</scope>
    <source>
        <strain evidence="1">A484AB</strain>
    </source>
</reference>
<dbReference type="InterPro" id="IPR001810">
    <property type="entry name" value="F-box_dom"/>
</dbReference>
<dbReference type="Gene3D" id="1.20.1280.50">
    <property type="match status" value="1"/>
</dbReference>
<accession>A0A7D9J1D8</accession>
<proteinExistence type="predicted"/>
<dbReference type="PROSITE" id="PS50181">
    <property type="entry name" value="FBOX"/>
    <property type="match status" value="1"/>
</dbReference>
<comment type="caution">
    <text evidence="1">The sequence shown here is derived from an EMBL/GenBank/DDBJ whole genome shotgun (WGS) entry which is preliminary data.</text>
</comment>
<protein>
    <submittedName>
        <fullName evidence="1">2 -5 RNA ligase</fullName>
    </submittedName>
</protein>
<dbReference type="OrthoDB" id="549111at2759"/>
<evidence type="ECO:0000313" key="1">
    <source>
        <dbReference type="EMBL" id="CAB4020293.1"/>
    </source>
</evidence>
<dbReference type="AlphaFoldDB" id="A0A7D9J1D8"/>
<dbReference type="EMBL" id="CACRXK020010885">
    <property type="protein sequence ID" value="CAB4020293.1"/>
    <property type="molecule type" value="Genomic_DNA"/>
</dbReference>
<dbReference type="GO" id="GO:0016874">
    <property type="term" value="F:ligase activity"/>
    <property type="evidence" value="ECO:0007669"/>
    <property type="project" value="UniProtKB-KW"/>
</dbReference>
<sequence length="485" mass="56531">MDSEQAMWAKQWIKDHCNLTRFQTGYTYLFEIISQNNTVIVNYLFEGLVLLAITDESGHELPYDDVLHSARTIGFFMVTPRIAAPYSEILWYCAGIDLNMQESTTPNRPPFVSGALPVKKQQEGWVVKFKDGRRQKIVYSWWKEVRQVTNLVHPQIVWLLVRLDKIKEILGNLPNHFRVEINRIIRALGRKFIETVKHVEEHLIMLRMKSRNVAGETGGKMYGVWDDAFDLLVSDQSEDSEDSTSEEGSFKLREQSEKLCLDDNNIIASDLTRQDCDDKHIEEGTVTTDFVKLARKLDRYFDVSAFPISWYEDVNRSPVYNQRNENFLRLPVLDYICPTSPALDGYEPSDNFKQTWCKGWKTLPINQMQFIQEVLQKNHLHPRFLQLPVEVIFLVLDFLDGQSLAIMSQVCMQLRYIVKSSHVLRKRISSIANPEEVDKLDMTTTGTTTRNAVEYYDYYDDYDDYDDDYSPRYSPAESWDGYGSY</sequence>
<dbReference type="SUPFAM" id="SSF81383">
    <property type="entry name" value="F-box domain"/>
    <property type="match status" value="1"/>
</dbReference>
<organism evidence="1 2">
    <name type="scientific">Paramuricea clavata</name>
    <name type="common">Red gorgonian</name>
    <name type="synonym">Violescent sea-whip</name>
    <dbReference type="NCBI Taxonomy" id="317549"/>
    <lineage>
        <taxon>Eukaryota</taxon>
        <taxon>Metazoa</taxon>
        <taxon>Cnidaria</taxon>
        <taxon>Anthozoa</taxon>
        <taxon>Octocorallia</taxon>
        <taxon>Malacalcyonacea</taxon>
        <taxon>Plexauridae</taxon>
        <taxon>Paramuricea</taxon>
    </lineage>
</organism>
<keyword evidence="1" id="KW-0436">Ligase</keyword>
<evidence type="ECO:0000313" key="2">
    <source>
        <dbReference type="Proteomes" id="UP001152795"/>
    </source>
</evidence>
<name>A0A7D9J1D8_PARCT</name>
<keyword evidence="2" id="KW-1185">Reference proteome</keyword>
<gene>
    <name evidence="1" type="ORF">PACLA_8A084635</name>
</gene>
<dbReference type="InterPro" id="IPR036047">
    <property type="entry name" value="F-box-like_dom_sf"/>
</dbReference>
<dbReference type="Pfam" id="PF00646">
    <property type="entry name" value="F-box"/>
    <property type="match status" value="1"/>
</dbReference>
<dbReference type="Proteomes" id="UP001152795">
    <property type="component" value="Unassembled WGS sequence"/>
</dbReference>
<dbReference type="SMART" id="SM00256">
    <property type="entry name" value="FBOX"/>
    <property type="match status" value="1"/>
</dbReference>